<proteinExistence type="predicted"/>
<feature type="domain" description="Helicase C-terminal" evidence="10">
    <location>
        <begin position="475"/>
        <end position="617"/>
    </location>
</feature>
<organism evidence="11 12">
    <name type="scientific">Microdochium trichocladiopsis</name>
    <dbReference type="NCBI Taxonomy" id="1682393"/>
    <lineage>
        <taxon>Eukaryota</taxon>
        <taxon>Fungi</taxon>
        <taxon>Dikarya</taxon>
        <taxon>Ascomycota</taxon>
        <taxon>Pezizomycotina</taxon>
        <taxon>Sordariomycetes</taxon>
        <taxon>Xylariomycetidae</taxon>
        <taxon>Xylariales</taxon>
        <taxon>Microdochiaceae</taxon>
        <taxon>Microdochium</taxon>
    </lineage>
</organism>
<dbReference type="CDD" id="cd18787">
    <property type="entry name" value="SF2_C_DEAD"/>
    <property type="match status" value="1"/>
</dbReference>
<accession>A0A9P8YF81</accession>
<dbReference type="InterPro" id="IPR014001">
    <property type="entry name" value="Helicase_ATP-bd"/>
</dbReference>
<evidence type="ECO:0000256" key="8">
    <source>
        <dbReference type="SAM" id="MobiDB-lite"/>
    </source>
</evidence>
<evidence type="ECO:0000256" key="6">
    <source>
        <dbReference type="ARBA" id="ARBA00022884"/>
    </source>
</evidence>
<keyword evidence="6" id="KW-0694">RNA-binding</keyword>
<comment type="caution">
    <text evidence="11">The sequence shown here is derived from an EMBL/GenBank/DDBJ whole genome shotgun (WGS) entry which is preliminary data.</text>
</comment>
<evidence type="ECO:0000259" key="10">
    <source>
        <dbReference type="PROSITE" id="PS51194"/>
    </source>
</evidence>
<dbReference type="SUPFAM" id="SSF52540">
    <property type="entry name" value="P-loop containing nucleoside triphosphate hydrolases"/>
    <property type="match status" value="1"/>
</dbReference>
<feature type="region of interest" description="Disordered" evidence="8">
    <location>
        <begin position="13"/>
        <end position="56"/>
    </location>
</feature>
<dbReference type="PANTHER" id="PTHR47960">
    <property type="entry name" value="DEAD-BOX ATP-DEPENDENT RNA HELICASE 50"/>
    <property type="match status" value="1"/>
</dbReference>
<keyword evidence="12" id="KW-1185">Reference proteome</keyword>
<keyword evidence="2" id="KW-0547">Nucleotide-binding</keyword>
<evidence type="ECO:0000259" key="9">
    <source>
        <dbReference type="PROSITE" id="PS51192"/>
    </source>
</evidence>
<dbReference type="GO" id="GO:0003723">
    <property type="term" value="F:RNA binding"/>
    <property type="evidence" value="ECO:0007669"/>
    <property type="project" value="UniProtKB-KW"/>
</dbReference>
<dbReference type="InterPro" id="IPR027417">
    <property type="entry name" value="P-loop_NTPase"/>
</dbReference>
<protein>
    <recommendedName>
        <fullName evidence="1">RNA helicase</fullName>
        <ecNumber evidence="1">3.6.4.13</ecNumber>
    </recommendedName>
</protein>
<keyword evidence="3" id="KW-0378">Hydrolase</keyword>
<dbReference type="SMART" id="SM00487">
    <property type="entry name" value="DEXDc"/>
    <property type="match status" value="1"/>
</dbReference>
<evidence type="ECO:0000256" key="1">
    <source>
        <dbReference type="ARBA" id="ARBA00012552"/>
    </source>
</evidence>
<dbReference type="GO" id="GO:0005524">
    <property type="term" value="F:ATP binding"/>
    <property type="evidence" value="ECO:0007669"/>
    <property type="project" value="UniProtKB-KW"/>
</dbReference>
<dbReference type="Proteomes" id="UP000756346">
    <property type="component" value="Unassembled WGS sequence"/>
</dbReference>
<dbReference type="RefSeq" id="XP_046017017.1">
    <property type="nucleotide sequence ID" value="XM_046156408.1"/>
</dbReference>
<keyword evidence="5" id="KW-0067">ATP-binding</keyword>
<dbReference type="Pfam" id="PF00270">
    <property type="entry name" value="DEAD"/>
    <property type="match status" value="1"/>
</dbReference>
<feature type="compositionally biased region" description="Basic and acidic residues" evidence="8">
    <location>
        <begin position="123"/>
        <end position="135"/>
    </location>
</feature>
<feature type="region of interest" description="Disordered" evidence="8">
    <location>
        <begin position="80"/>
        <end position="137"/>
    </location>
</feature>
<name>A0A9P8YF81_9PEZI</name>
<dbReference type="Gene3D" id="3.40.50.300">
    <property type="entry name" value="P-loop containing nucleotide triphosphate hydrolases"/>
    <property type="match status" value="2"/>
</dbReference>
<gene>
    <name evidence="11" type="ORF">B0I36DRAFT_345947</name>
</gene>
<dbReference type="EMBL" id="JAGTJQ010000002">
    <property type="protein sequence ID" value="KAH7037896.1"/>
    <property type="molecule type" value="Genomic_DNA"/>
</dbReference>
<dbReference type="GO" id="GO:0016787">
    <property type="term" value="F:hydrolase activity"/>
    <property type="evidence" value="ECO:0007669"/>
    <property type="project" value="UniProtKB-KW"/>
</dbReference>
<dbReference type="AlphaFoldDB" id="A0A9P8YF81"/>
<dbReference type="GO" id="GO:0003724">
    <property type="term" value="F:RNA helicase activity"/>
    <property type="evidence" value="ECO:0007669"/>
    <property type="project" value="UniProtKB-EC"/>
</dbReference>
<evidence type="ECO:0000313" key="12">
    <source>
        <dbReference type="Proteomes" id="UP000756346"/>
    </source>
</evidence>
<dbReference type="SMART" id="SM00490">
    <property type="entry name" value="HELICc"/>
    <property type="match status" value="1"/>
</dbReference>
<dbReference type="GeneID" id="70185954"/>
<dbReference type="PROSITE" id="PS51192">
    <property type="entry name" value="HELICASE_ATP_BIND_1"/>
    <property type="match status" value="1"/>
</dbReference>
<dbReference type="InterPro" id="IPR001650">
    <property type="entry name" value="Helicase_C-like"/>
</dbReference>
<feature type="domain" description="Helicase ATP-binding" evidence="9">
    <location>
        <begin position="214"/>
        <end position="424"/>
    </location>
</feature>
<dbReference type="InterPro" id="IPR011545">
    <property type="entry name" value="DEAD/DEAH_box_helicase_dom"/>
</dbReference>
<comment type="catalytic activity">
    <reaction evidence="7">
        <text>ATP + H2O = ADP + phosphate + H(+)</text>
        <dbReference type="Rhea" id="RHEA:13065"/>
        <dbReference type="ChEBI" id="CHEBI:15377"/>
        <dbReference type="ChEBI" id="CHEBI:15378"/>
        <dbReference type="ChEBI" id="CHEBI:30616"/>
        <dbReference type="ChEBI" id="CHEBI:43474"/>
        <dbReference type="ChEBI" id="CHEBI:456216"/>
        <dbReference type="EC" id="3.6.4.13"/>
    </reaction>
</comment>
<evidence type="ECO:0000256" key="5">
    <source>
        <dbReference type="ARBA" id="ARBA00022840"/>
    </source>
</evidence>
<evidence type="ECO:0000256" key="7">
    <source>
        <dbReference type="ARBA" id="ARBA00047984"/>
    </source>
</evidence>
<sequence length="617" mass="67853">MHELKLWYPRSLQDRPCKPRKPRRLVSSHAPPDPTLDMPVMPLPSHHSTPGRFHHGTNAGRGCATALLWASESRAFENGAVGPQQATPGPFGGMNRTTAPADLSRPGFSKRPPNRPTSGSRGDSNKGDKKDERRTKAMKMQNALTTVSYGQRTRTKAIMSELESFDQLTLGPAIKEAISGEVLKGMVDLKPTPVQRLAIPALLGQELGRKFRSSKAKPARQEFLLAAETGSGKTLAYLLPVVHAIKEAEAADPAIQEYREYFSKQMEAMKQPDYTGPRDFEPHPTAARPKAVILVPTAELVDQVGIVTKALSHAVKFKAARFSADVSAKVINRDMYAPGGIDLIVATPHLLASMADSDPNILSRVSHLVIDEADSLFDRSFSPVTTSILDRALPSVKQLILCSATIPKRLDNLLNSQFPDMHRITTPNLHAIPRRVQLGVIDVSKDPYRNNKDLACADAIWSIGKDAARHEGPASSDGEMDVKRIMVFVNEREKTQEVADYLRSKGIDAVALHRDTSEQRQSEMLSSFTTKEPLLTTRPASDEAIATDLASRGIDTLAVRHVILYDVPHTTIDFIHRLGRAGRMGRRGRGIVLVGRADRRDIVAEVRESMYMGQALI</sequence>
<evidence type="ECO:0000256" key="4">
    <source>
        <dbReference type="ARBA" id="ARBA00022806"/>
    </source>
</evidence>
<evidence type="ECO:0000256" key="3">
    <source>
        <dbReference type="ARBA" id="ARBA00022801"/>
    </source>
</evidence>
<evidence type="ECO:0000256" key="2">
    <source>
        <dbReference type="ARBA" id="ARBA00022741"/>
    </source>
</evidence>
<dbReference type="PROSITE" id="PS51194">
    <property type="entry name" value="HELICASE_CTER"/>
    <property type="match status" value="1"/>
</dbReference>
<dbReference type="Pfam" id="PF00271">
    <property type="entry name" value="Helicase_C"/>
    <property type="match status" value="1"/>
</dbReference>
<evidence type="ECO:0000313" key="11">
    <source>
        <dbReference type="EMBL" id="KAH7037896.1"/>
    </source>
</evidence>
<reference evidence="11" key="1">
    <citation type="journal article" date="2021" name="Nat. Commun.">
        <title>Genetic determinants of endophytism in the Arabidopsis root mycobiome.</title>
        <authorList>
            <person name="Mesny F."/>
            <person name="Miyauchi S."/>
            <person name="Thiergart T."/>
            <person name="Pickel B."/>
            <person name="Atanasova L."/>
            <person name="Karlsson M."/>
            <person name="Huettel B."/>
            <person name="Barry K.W."/>
            <person name="Haridas S."/>
            <person name="Chen C."/>
            <person name="Bauer D."/>
            <person name="Andreopoulos W."/>
            <person name="Pangilinan J."/>
            <person name="LaButti K."/>
            <person name="Riley R."/>
            <person name="Lipzen A."/>
            <person name="Clum A."/>
            <person name="Drula E."/>
            <person name="Henrissat B."/>
            <person name="Kohler A."/>
            <person name="Grigoriev I.V."/>
            <person name="Martin F.M."/>
            <person name="Hacquard S."/>
        </authorList>
    </citation>
    <scope>NUCLEOTIDE SEQUENCE</scope>
    <source>
        <strain evidence="11">MPI-CAGE-CH-0230</strain>
    </source>
</reference>
<dbReference type="OrthoDB" id="10256233at2759"/>
<dbReference type="EC" id="3.6.4.13" evidence="1"/>
<keyword evidence="4 11" id="KW-0347">Helicase</keyword>